<dbReference type="PROSITE" id="PS01047">
    <property type="entry name" value="HMA_1"/>
    <property type="match status" value="1"/>
</dbReference>
<gene>
    <name evidence="3" type="ORF">GCM10009823_25630</name>
</gene>
<feature type="domain" description="HMA" evidence="2">
    <location>
        <begin position="2"/>
        <end position="70"/>
    </location>
</feature>
<evidence type="ECO:0000313" key="4">
    <source>
        <dbReference type="Proteomes" id="UP001500984"/>
    </source>
</evidence>
<dbReference type="InterPro" id="IPR036163">
    <property type="entry name" value="HMA_dom_sf"/>
</dbReference>
<dbReference type="Gene3D" id="3.30.70.100">
    <property type="match status" value="1"/>
</dbReference>
<comment type="caution">
    <text evidence="3">The sequence shown here is derived from an EMBL/GenBank/DDBJ whole genome shotgun (WGS) entry which is preliminary data.</text>
</comment>
<dbReference type="CDD" id="cd00371">
    <property type="entry name" value="HMA"/>
    <property type="match status" value="1"/>
</dbReference>
<accession>A0ABN2WZQ3</accession>
<dbReference type="SUPFAM" id="SSF55008">
    <property type="entry name" value="HMA, heavy metal-associated domain"/>
    <property type="match status" value="1"/>
</dbReference>
<keyword evidence="4" id="KW-1185">Reference proteome</keyword>
<organism evidence="3 4">
    <name type="scientific">Brevibacterium salitolerans</name>
    <dbReference type="NCBI Taxonomy" id="1403566"/>
    <lineage>
        <taxon>Bacteria</taxon>
        <taxon>Bacillati</taxon>
        <taxon>Actinomycetota</taxon>
        <taxon>Actinomycetes</taxon>
        <taxon>Micrococcales</taxon>
        <taxon>Brevibacteriaceae</taxon>
        <taxon>Brevibacterium</taxon>
    </lineage>
</organism>
<evidence type="ECO:0000313" key="3">
    <source>
        <dbReference type="EMBL" id="GAA2102265.1"/>
    </source>
</evidence>
<dbReference type="InterPro" id="IPR017969">
    <property type="entry name" value="Heavy-metal-associated_CS"/>
</dbReference>
<reference evidence="3 4" key="1">
    <citation type="journal article" date="2019" name="Int. J. Syst. Evol. Microbiol.">
        <title>The Global Catalogue of Microorganisms (GCM) 10K type strain sequencing project: providing services to taxonomists for standard genome sequencing and annotation.</title>
        <authorList>
            <consortium name="The Broad Institute Genomics Platform"/>
            <consortium name="The Broad Institute Genome Sequencing Center for Infectious Disease"/>
            <person name="Wu L."/>
            <person name="Ma J."/>
        </authorList>
    </citation>
    <scope>NUCLEOTIDE SEQUENCE [LARGE SCALE GENOMIC DNA]</scope>
    <source>
        <strain evidence="3 4">JCM 15900</strain>
    </source>
</reference>
<sequence length="70" mass="7104">MTTTQLTVHGMTCGHCVSSVKEEIGEVPGVTNVEVELVAGGDSPVTVTSEGPLSDDALREAVAEAGYSLA</sequence>
<dbReference type="EMBL" id="BAAAPZ010000012">
    <property type="protein sequence ID" value="GAA2102265.1"/>
    <property type="molecule type" value="Genomic_DNA"/>
</dbReference>
<evidence type="ECO:0000259" key="2">
    <source>
        <dbReference type="PROSITE" id="PS50846"/>
    </source>
</evidence>
<keyword evidence="1" id="KW-0479">Metal-binding</keyword>
<dbReference type="InterPro" id="IPR006121">
    <property type="entry name" value="HMA_dom"/>
</dbReference>
<evidence type="ECO:0000256" key="1">
    <source>
        <dbReference type="ARBA" id="ARBA00022723"/>
    </source>
</evidence>
<dbReference type="Proteomes" id="UP001500984">
    <property type="component" value="Unassembled WGS sequence"/>
</dbReference>
<name>A0ABN2WZQ3_9MICO</name>
<protein>
    <submittedName>
        <fullName evidence="3">Heavy-metal-associated domain-containing protein</fullName>
    </submittedName>
</protein>
<dbReference type="Pfam" id="PF00403">
    <property type="entry name" value="HMA"/>
    <property type="match status" value="1"/>
</dbReference>
<dbReference type="RefSeq" id="WP_344337663.1">
    <property type="nucleotide sequence ID" value="NZ_BAAAPZ010000012.1"/>
</dbReference>
<proteinExistence type="predicted"/>
<dbReference type="PROSITE" id="PS50846">
    <property type="entry name" value="HMA_2"/>
    <property type="match status" value="1"/>
</dbReference>